<reference evidence="3 4" key="1">
    <citation type="journal article" date="2022" name="Int. J. Syst. Evol. Microbiol.">
        <title>Pseudomonas petroselini sp. nov., a pathogen causing bacterial rot of parsley in Japan.</title>
        <authorList>
            <person name="Sawada H."/>
            <person name="Fujikawa T."/>
            <person name="Osada S."/>
            <person name="Satou M."/>
        </authorList>
    </citation>
    <scope>NUCLEOTIDE SEQUENCE [LARGE SCALE GENOMIC DNA]</scope>
    <source>
        <strain evidence="3 4">MAFF 311096</strain>
    </source>
</reference>
<evidence type="ECO:0000256" key="2">
    <source>
        <dbReference type="SAM" id="Phobius"/>
    </source>
</evidence>
<dbReference type="Pfam" id="PF06240">
    <property type="entry name" value="COXG"/>
    <property type="match status" value="1"/>
</dbReference>
<dbReference type="RefSeq" id="WP_231809698.1">
    <property type="nucleotide sequence ID" value="NZ_CP173614.1"/>
</dbReference>
<dbReference type="Proteomes" id="UP001154922">
    <property type="component" value="Unassembled WGS sequence"/>
</dbReference>
<evidence type="ECO:0000313" key="4">
    <source>
        <dbReference type="Proteomes" id="UP001154922"/>
    </source>
</evidence>
<accession>A0ABS8R1J5</accession>
<dbReference type="CDD" id="cd05018">
    <property type="entry name" value="CoxG"/>
    <property type="match status" value="1"/>
</dbReference>
<dbReference type="InterPro" id="IPR023393">
    <property type="entry name" value="START-like_dom_sf"/>
</dbReference>
<name>A0ABS8R1J5_9PSED</name>
<evidence type="ECO:0000313" key="3">
    <source>
        <dbReference type="EMBL" id="MCD7041861.1"/>
    </source>
</evidence>
<gene>
    <name evidence="3" type="ORF">LRQ20_26545</name>
</gene>
<keyword evidence="2" id="KW-0812">Transmembrane</keyword>
<organism evidence="3 4">
    <name type="scientific">Pseudomonas petroselini</name>
    <dbReference type="NCBI Taxonomy" id="2899822"/>
    <lineage>
        <taxon>Bacteria</taxon>
        <taxon>Pseudomonadati</taxon>
        <taxon>Pseudomonadota</taxon>
        <taxon>Gammaproteobacteria</taxon>
        <taxon>Pseudomonadales</taxon>
        <taxon>Pseudomonadaceae</taxon>
        <taxon>Pseudomonas</taxon>
    </lineage>
</organism>
<protein>
    <submittedName>
        <fullName evidence="3">Carbon monoxide dehydrogenase subunit G</fullName>
    </submittedName>
</protein>
<feature type="region of interest" description="Disordered" evidence="1">
    <location>
        <begin position="163"/>
        <end position="191"/>
    </location>
</feature>
<feature type="transmembrane region" description="Helical" evidence="2">
    <location>
        <begin position="202"/>
        <end position="227"/>
    </location>
</feature>
<proteinExistence type="predicted"/>
<dbReference type="InterPro" id="IPR010419">
    <property type="entry name" value="CO_DH_gsu"/>
</dbReference>
<comment type="caution">
    <text evidence="3">The sequence shown here is derived from an EMBL/GenBank/DDBJ whole genome shotgun (WGS) entry which is preliminary data.</text>
</comment>
<evidence type="ECO:0000256" key="1">
    <source>
        <dbReference type="SAM" id="MobiDB-lite"/>
    </source>
</evidence>
<feature type="compositionally biased region" description="Basic and acidic residues" evidence="1">
    <location>
        <begin position="169"/>
        <end position="183"/>
    </location>
</feature>
<keyword evidence="2" id="KW-1133">Transmembrane helix</keyword>
<sequence length="228" mass="24148">MQLNDEQILNKPRAEVWSALNNPEVLKRSIPGCDTFEAEGENKYRIGLVVAVGPIKARFNGRLEISDIEELFGYSLTFEGSGGTAGFGKGTAKVKLADTEAGTLLSYAVDAEVGGKLAQVGSRLIDGVARRKAKEFFGGFSKQLNGGQSIKEIHEASDIKLSQNQPEIEAGKKPESMVRKTERGPIQGRTESANSQLSTISLLAASVAVLGASVAVLAAAIVIGFGLR</sequence>
<dbReference type="PANTHER" id="PTHR38588:SF1">
    <property type="entry name" value="BLL0334 PROTEIN"/>
    <property type="match status" value="1"/>
</dbReference>
<keyword evidence="4" id="KW-1185">Reference proteome</keyword>
<keyword evidence="2" id="KW-0472">Membrane</keyword>
<dbReference type="SUPFAM" id="SSF55961">
    <property type="entry name" value="Bet v1-like"/>
    <property type="match status" value="1"/>
</dbReference>
<dbReference type="Gene3D" id="3.30.530.20">
    <property type="match status" value="1"/>
</dbReference>
<reference evidence="3 4" key="2">
    <citation type="journal article" date="2023" name="Plant Pathol.">
        <title>Dismantling and reorganizing Pseudomonas marginalis sensu#lato.</title>
        <authorList>
            <person name="Sawada H."/>
            <person name="Fujikawa T."/>
            <person name="Satou M."/>
        </authorList>
    </citation>
    <scope>NUCLEOTIDE SEQUENCE [LARGE SCALE GENOMIC DNA]</scope>
    <source>
        <strain evidence="3 4">MAFF 311096</strain>
    </source>
</reference>
<dbReference type="EMBL" id="JAJOZI010000174">
    <property type="protein sequence ID" value="MCD7041861.1"/>
    <property type="molecule type" value="Genomic_DNA"/>
</dbReference>
<dbReference type="PANTHER" id="PTHR38588">
    <property type="entry name" value="BLL0334 PROTEIN"/>
    <property type="match status" value="1"/>
</dbReference>